<name>A0ACC0HSS1_9ERIC</name>
<comment type="caution">
    <text evidence="1">The sequence shown here is derived from an EMBL/GenBank/DDBJ whole genome shotgun (WGS) entry which is preliminary data.</text>
</comment>
<dbReference type="EMBL" id="CM045761">
    <property type="protein sequence ID" value="KAI8016201.1"/>
    <property type="molecule type" value="Genomic_DNA"/>
</dbReference>
<sequence length="165" mass="18293">MLIDMIDREREGEIERTEEEEESPPPSLQIQVLRTKFGNINMDPAVVLTGTANERRVGHGFGSVEIGRSESAYIFRVALPGVRRNGCNVKYTIQPNGKVHVEGLVGNVAMLKDMPNPFEMKVEQLCPSGPFHVTFDLPGPVDPRLCSPNFRPDGILEVVVKAKKP</sequence>
<reference evidence="1 2" key="1">
    <citation type="journal article" date="2022" name="Plant J.">
        <title>Chromosome-level genome of Camellia lanceoleosa provides a valuable resource for understanding genome evolution and self-incompatibility.</title>
        <authorList>
            <person name="Gong W."/>
            <person name="Xiao S."/>
            <person name="Wang L."/>
            <person name="Liao Z."/>
            <person name="Chang Y."/>
            <person name="Mo W."/>
            <person name="Hu G."/>
            <person name="Li W."/>
            <person name="Zhao G."/>
            <person name="Zhu H."/>
            <person name="Hu X."/>
            <person name="Ji K."/>
            <person name="Xiang X."/>
            <person name="Song Q."/>
            <person name="Yuan D."/>
            <person name="Jin S."/>
            <person name="Zhang L."/>
        </authorList>
    </citation>
    <scope>NUCLEOTIDE SEQUENCE [LARGE SCALE GENOMIC DNA]</scope>
    <source>
        <strain evidence="1">SQ_2022a</strain>
    </source>
</reference>
<organism evidence="1 2">
    <name type="scientific">Camellia lanceoleosa</name>
    <dbReference type="NCBI Taxonomy" id="1840588"/>
    <lineage>
        <taxon>Eukaryota</taxon>
        <taxon>Viridiplantae</taxon>
        <taxon>Streptophyta</taxon>
        <taxon>Embryophyta</taxon>
        <taxon>Tracheophyta</taxon>
        <taxon>Spermatophyta</taxon>
        <taxon>Magnoliopsida</taxon>
        <taxon>eudicotyledons</taxon>
        <taxon>Gunneridae</taxon>
        <taxon>Pentapetalae</taxon>
        <taxon>asterids</taxon>
        <taxon>Ericales</taxon>
        <taxon>Theaceae</taxon>
        <taxon>Camellia</taxon>
    </lineage>
</organism>
<dbReference type="Proteomes" id="UP001060215">
    <property type="component" value="Chromosome 4"/>
</dbReference>
<evidence type="ECO:0000313" key="1">
    <source>
        <dbReference type="EMBL" id="KAI8016201.1"/>
    </source>
</evidence>
<accession>A0ACC0HSS1</accession>
<gene>
    <name evidence="1" type="ORF">LOK49_LG05G03933</name>
</gene>
<protein>
    <submittedName>
        <fullName evidence="1">Increased DNA methylation 3</fullName>
    </submittedName>
</protein>
<proteinExistence type="predicted"/>
<evidence type="ECO:0000313" key="2">
    <source>
        <dbReference type="Proteomes" id="UP001060215"/>
    </source>
</evidence>
<keyword evidence="2" id="KW-1185">Reference proteome</keyword>